<evidence type="ECO:0000256" key="4">
    <source>
        <dbReference type="SAM" id="SignalP"/>
    </source>
</evidence>
<feature type="signal peptide" evidence="4">
    <location>
        <begin position="1"/>
        <end position="20"/>
    </location>
</feature>
<dbReference type="InterPro" id="IPR035914">
    <property type="entry name" value="Sperma_CUB_dom_sf"/>
</dbReference>
<dbReference type="CDD" id="cd00112">
    <property type="entry name" value="LDLa"/>
    <property type="match status" value="1"/>
</dbReference>
<dbReference type="SUPFAM" id="SSF57424">
    <property type="entry name" value="LDL receptor-like module"/>
    <property type="match status" value="1"/>
</dbReference>
<feature type="domain" description="CUB" evidence="5">
    <location>
        <begin position="36"/>
        <end position="152"/>
    </location>
</feature>
<protein>
    <submittedName>
        <fullName evidence="6">Enteropeptidase</fullName>
    </submittedName>
</protein>
<evidence type="ECO:0000256" key="1">
    <source>
        <dbReference type="ARBA" id="ARBA00023157"/>
    </source>
</evidence>
<dbReference type="CDD" id="cd00041">
    <property type="entry name" value="CUB"/>
    <property type="match status" value="1"/>
</dbReference>
<keyword evidence="3" id="KW-0812">Transmembrane</keyword>
<dbReference type="InterPro" id="IPR042333">
    <property type="entry name" value="LRAD2/Mig-13-like"/>
</dbReference>
<evidence type="ECO:0000259" key="5">
    <source>
        <dbReference type="PROSITE" id="PS01180"/>
    </source>
</evidence>
<evidence type="ECO:0000313" key="7">
    <source>
        <dbReference type="Proteomes" id="UP000242188"/>
    </source>
</evidence>
<dbReference type="EMBL" id="NEDP02005575">
    <property type="protein sequence ID" value="OWF37936.1"/>
    <property type="molecule type" value="Genomic_DNA"/>
</dbReference>
<sequence>MAISLVQLIWIVCIFGLIDGDQNSRHRKSEYIEDHCSQRIKLPLFQRLALTRDVFYKDGWRCDVTLEAEANHVVSISFKKFDIGRSKLKVCKDVLRIYDGDSIKSSEMTSAKGLCGQLIPKQFVSSTKTMTLKFKSRYLTASAGFTVEVTSFGVFKENSDSGACPNNSFRCMDTFCLDRSLVCDGVPNCRDKSDESAQLAGCQGFNAGLIDLSVGARVGIFVAVALLLIGMCWTIVYCFCGSSSAKTVYVPYKKI</sequence>
<keyword evidence="1 2" id="KW-1015">Disulfide bond</keyword>
<dbReference type="AlphaFoldDB" id="A0A210PND7"/>
<keyword evidence="4" id="KW-0732">Signal</keyword>
<keyword evidence="3" id="KW-0472">Membrane</keyword>
<dbReference type="Gene3D" id="2.60.120.290">
    <property type="entry name" value="Spermadhesin, CUB domain"/>
    <property type="match status" value="1"/>
</dbReference>
<dbReference type="PANTHER" id="PTHR24652:SF69">
    <property type="entry name" value="CUB DOMAIN-CONTAINING PROTEIN"/>
    <property type="match status" value="1"/>
</dbReference>
<dbReference type="SMART" id="SM00042">
    <property type="entry name" value="CUB"/>
    <property type="match status" value="1"/>
</dbReference>
<dbReference type="Pfam" id="PF00057">
    <property type="entry name" value="Ldl_recept_a"/>
    <property type="match status" value="1"/>
</dbReference>
<reference evidence="6 7" key="1">
    <citation type="journal article" date="2017" name="Nat. Ecol. Evol.">
        <title>Scallop genome provides insights into evolution of bilaterian karyotype and development.</title>
        <authorList>
            <person name="Wang S."/>
            <person name="Zhang J."/>
            <person name="Jiao W."/>
            <person name="Li J."/>
            <person name="Xun X."/>
            <person name="Sun Y."/>
            <person name="Guo X."/>
            <person name="Huan P."/>
            <person name="Dong B."/>
            <person name="Zhang L."/>
            <person name="Hu X."/>
            <person name="Sun X."/>
            <person name="Wang J."/>
            <person name="Zhao C."/>
            <person name="Wang Y."/>
            <person name="Wang D."/>
            <person name="Huang X."/>
            <person name="Wang R."/>
            <person name="Lv J."/>
            <person name="Li Y."/>
            <person name="Zhang Z."/>
            <person name="Liu B."/>
            <person name="Lu W."/>
            <person name="Hui Y."/>
            <person name="Liang J."/>
            <person name="Zhou Z."/>
            <person name="Hou R."/>
            <person name="Li X."/>
            <person name="Liu Y."/>
            <person name="Li H."/>
            <person name="Ning X."/>
            <person name="Lin Y."/>
            <person name="Zhao L."/>
            <person name="Xing Q."/>
            <person name="Dou J."/>
            <person name="Li Y."/>
            <person name="Mao J."/>
            <person name="Guo H."/>
            <person name="Dou H."/>
            <person name="Li T."/>
            <person name="Mu C."/>
            <person name="Jiang W."/>
            <person name="Fu Q."/>
            <person name="Fu X."/>
            <person name="Miao Y."/>
            <person name="Liu J."/>
            <person name="Yu Q."/>
            <person name="Li R."/>
            <person name="Liao H."/>
            <person name="Li X."/>
            <person name="Kong Y."/>
            <person name="Jiang Z."/>
            <person name="Chourrout D."/>
            <person name="Li R."/>
            <person name="Bao Z."/>
        </authorList>
    </citation>
    <scope>NUCLEOTIDE SEQUENCE [LARGE SCALE GENOMIC DNA]</scope>
    <source>
        <strain evidence="6 7">PY_sf001</strain>
    </source>
</reference>
<feature type="disulfide bond" evidence="2">
    <location>
        <begin position="164"/>
        <end position="176"/>
    </location>
</feature>
<organism evidence="6 7">
    <name type="scientific">Mizuhopecten yessoensis</name>
    <name type="common">Japanese scallop</name>
    <name type="synonym">Patinopecten yessoensis</name>
    <dbReference type="NCBI Taxonomy" id="6573"/>
    <lineage>
        <taxon>Eukaryota</taxon>
        <taxon>Metazoa</taxon>
        <taxon>Spiralia</taxon>
        <taxon>Lophotrochozoa</taxon>
        <taxon>Mollusca</taxon>
        <taxon>Bivalvia</taxon>
        <taxon>Autobranchia</taxon>
        <taxon>Pteriomorphia</taxon>
        <taxon>Pectinida</taxon>
        <taxon>Pectinoidea</taxon>
        <taxon>Pectinidae</taxon>
        <taxon>Mizuhopecten</taxon>
    </lineage>
</organism>
<evidence type="ECO:0000313" key="6">
    <source>
        <dbReference type="EMBL" id="OWF37936.1"/>
    </source>
</evidence>
<dbReference type="Gene3D" id="4.10.400.10">
    <property type="entry name" value="Low-density Lipoprotein Receptor"/>
    <property type="match status" value="1"/>
</dbReference>
<name>A0A210PND7_MIZYE</name>
<dbReference type="InterPro" id="IPR002172">
    <property type="entry name" value="LDrepeatLR_classA_rpt"/>
</dbReference>
<dbReference type="PROSITE" id="PS01180">
    <property type="entry name" value="CUB"/>
    <property type="match status" value="1"/>
</dbReference>
<dbReference type="SMART" id="SM00192">
    <property type="entry name" value="LDLa"/>
    <property type="match status" value="1"/>
</dbReference>
<keyword evidence="7" id="KW-1185">Reference proteome</keyword>
<dbReference type="InterPro" id="IPR036055">
    <property type="entry name" value="LDL_receptor-like_sf"/>
</dbReference>
<feature type="transmembrane region" description="Helical" evidence="3">
    <location>
        <begin position="218"/>
        <end position="240"/>
    </location>
</feature>
<dbReference type="Proteomes" id="UP000242188">
    <property type="component" value="Unassembled WGS sequence"/>
</dbReference>
<dbReference type="PANTHER" id="PTHR24652">
    <property type="entry name" value="LOW-DENSITY LIPOPROTEIN RECEPTOR CLASS A DOMAIN-CONTAINING PROTEIN 2"/>
    <property type="match status" value="1"/>
</dbReference>
<dbReference type="PROSITE" id="PS50068">
    <property type="entry name" value="LDLRA_2"/>
    <property type="match status" value="1"/>
</dbReference>
<gene>
    <name evidence="6" type="ORF">KP79_PYT14256</name>
</gene>
<feature type="disulfide bond" evidence="2">
    <location>
        <begin position="171"/>
        <end position="189"/>
    </location>
</feature>
<evidence type="ECO:0000256" key="3">
    <source>
        <dbReference type="SAM" id="Phobius"/>
    </source>
</evidence>
<accession>A0A210PND7</accession>
<evidence type="ECO:0000256" key="2">
    <source>
        <dbReference type="PROSITE-ProRule" id="PRU00124"/>
    </source>
</evidence>
<feature type="chain" id="PRO_5012239405" evidence="4">
    <location>
        <begin position="21"/>
        <end position="255"/>
    </location>
</feature>
<proteinExistence type="predicted"/>
<dbReference type="SUPFAM" id="SSF49854">
    <property type="entry name" value="Spermadhesin, CUB domain"/>
    <property type="match status" value="1"/>
</dbReference>
<comment type="caution">
    <text evidence="6">The sequence shown here is derived from an EMBL/GenBank/DDBJ whole genome shotgun (WGS) entry which is preliminary data.</text>
</comment>
<dbReference type="OrthoDB" id="10013209at2759"/>
<dbReference type="InterPro" id="IPR000859">
    <property type="entry name" value="CUB_dom"/>
</dbReference>
<keyword evidence="3" id="KW-1133">Transmembrane helix</keyword>
<dbReference type="Pfam" id="PF00431">
    <property type="entry name" value="CUB"/>
    <property type="match status" value="1"/>
</dbReference>
<comment type="caution">
    <text evidence="2">Lacks conserved residue(s) required for the propagation of feature annotation.</text>
</comment>